<dbReference type="EMBL" id="HBUE01063068">
    <property type="protein sequence ID" value="CAG6469483.1"/>
    <property type="molecule type" value="Transcribed_RNA"/>
</dbReference>
<organism evidence="2">
    <name type="scientific">Culex pipiens</name>
    <name type="common">House mosquito</name>
    <dbReference type="NCBI Taxonomy" id="7175"/>
    <lineage>
        <taxon>Eukaryota</taxon>
        <taxon>Metazoa</taxon>
        <taxon>Ecdysozoa</taxon>
        <taxon>Arthropoda</taxon>
        <taxon>Hexapoda</taxon>
        <taxon>Insecta</taxon>
        <taxon>Pterygota</taxon>
        <taxon>Neoptera</taxon>
        <taxon>Endopterygota</taxon>
        <taxon>Diptera</taxon>
        <taxon>Nematocera</taxon>
        <taxon>Culicoidea</taxon>
        <taxon>Culicidae</taxon>
        <taxon>Culicinae</taxon>
        <taxon>Culicini</taxon>
        <taxon>Culex</taxon>
        <taxon>Culex</taxon>
    </lineage>
</organism>
<evidence type="ECO:0000256" key="1">
    <source>
        <dbReference type="SAM" id="MobiDB-lite"/>
    </source>
</evidence>
<feature type="compositionally biased region" description="Basic and acidic residues" evidence="1">
    <location>
        <begin position="93"/>
        <end position="102"/>
    </location>
</feature>
<accession>A0A8D8IT36</accession>
<name>A0A8D8IT36_CULPI</name>
<dbReference type="EMBL" id="HBUE01155957">
    <property type="protein sequence ID" value="CAG6507701.1"/>
    <property type="molecule type" value="Transcribed_RNA"/>
</dbReference>
<protein>
    <submittedName>
        <fullName evidence="2">(northern house mosquito) hypothetical protein</fullName>
    </submittedName>
</protein>
<dbReference type="EMBL" id="HBUE01261058">
    <property type="protein sequence ID" value="CAG6559048.1"/>
    <property type="molecule type" value="Transcribed_RNA"/>
</dbReference>
<dbReference type="AlphaFoldDB" id="A0A8D8IT36"/>
<evidence type="ECO:0000313" key="2">
    <source>
        <dbReference type="EMBL" id="CAG6559048.1"/>
    </source>
</evidence>
<reference evidence="2" key="1">
    <citation type="submission" date="2021-05" db="EMBL/GenBank/DDBJ databases">
        <authorList>
            <person name="Alioto T."/>
            <person name="Alioto T."/>
            <person name="Gomez Garrido J."/>
        </authorList>
    </citation>
    <scope>NUCLEOTIDE SEQUENCE</scope>
</reference>
<sequence>MGLVDPARDERGQTTLARIFHVIPGHDIGHVRWSDAGRWQVLDDGGLDRHREGIIHDRGSVQQAIAGNATAPLVAVGEDEHGEGGQQSGTGQEKLHDEELSR</sequence>
<proteinExistence type="predicted"/>
<feature type="region of interest" description="Disordered" evidence="1">
    <location>
        <begin position="76"/>
        <end position="102"/>
    </location>
</feature>